<dbReference type="PROSITE" id="PS00770">
    <property type="entry name" value="AA_TRANSFER_CLASS_4"/>
    <property type="match status" value="1"/>
</dbReference>
<evidence type="ECO:0000256" key="7">
    <source>
        <dbReference type="ARBA" id="ARBA00023304"/>
    </source>
</evidence>
<dbReference type="EC" id="2.6.1.42" evidence="11"/>
<comment type="similarity">
    <text evidence="2 9">Belongs to the class-IV pyridoxal-phosphate-dependent aminotransferase family.</text>
</comment>
<dbReference type="AlphaFoldDB" id="D8QKG3"/>
<dbReference type="STRING" id="578458.D8QKG3"/>
<dbReference type="KEGG" id="scm:SCHCO_02673723"/>
<proteinExistence type="inferred from homology"/>
<evidence type="ECO:0000256" key="5">
    <source>
        <dbReference type="ARBA" id="ARBA00022679"/>
    </source>
</evidence>
<dbReference type="GeneID" id="9593409"/>
<sequence length="347" mass="38456">MLVVDHDPIHGWNAPQIKPFGPLSLDPTSSCFHYCPCVFEGMKAYLGPDGKPRLFRPQLNMARLLRSAVRSTLPAFDPEAALELIKRLVAQEARWIPDKPYHGLYIRPTIIGTRPSVGVMPTDDYGLFFAVCVPAGPHFVPGTSQPLALLAVEDRVRAWPGGTGAYKMGGNYAPAFESQKDAIRRGYNQNLWLIGENQQICEAGIMNFFAVVRREDGDVDLITPELDGTILPGITRQSILELADAHTAGRTELPGISPSTKIHTRQRLITLPELRELNTSGKLLEVFACGTAVVVVPIGRIGYKEEDIELPKYIEGYGPVAKGLWERLVAIQEGRFEWEDWSVPCIE</sequence>
<dbReference type="CDD" id="cd01557">
    <property type="entry name" value="BCAT_beta_family"/>
    <property type="match status" value="1"/>
</dbReference>
<gene>
    <name evidence="12" type="ORF">SCHCODRAFT_17779</name>
</gene>
<organism evidence="13">
    <name type="scientific">Schizophyllum commune (strain H4-8 / FGSC 9210)</name>
    <name type="common">Split gill fungus</name>
    <dbReference type="NCBI Taxonomy" id="578458"/>
    <lineage>
        <taxon>Eukaryota</taxon>
        <taxon>Fungi</taxon>
        <taxon>Dikarya</taxon>
        <taxon>Basidiomycota</taxon>
        <taxon>Agaricomycotina</taxon>
        <taxon>Agaricomycetes</taxon>
        <taxon>Agaricomycetidae</taxon>
        <taxon>Agaricales</taxon>
        <taxon>Schizophyllaceae</taxon>
        <taxon>Schizophyllum</taxon>
    </lineage>
</organism>
<dbReference type="GO" id="GO:0052655">
    <property type="term" value="F:L-valine-2-oxoglutarate transaminase activity"/>
    <property type="evidence" value="ECO:0007669"/>
    <property type="project" value="RHEA"/>
</dbReference>
<dbReference type="InterPro" id="IPR036038">
    <property type="entry name" value="Aminotransferase-like"/>
</dbReference>
<dbReference type="PIRSF" id="PIRSF006468">
    <property type="entry name" value="BCAT1"/>
    <property type="match status" value="1"/>
</dbReference>
<evidence type="ECO:0000256" key="4">
    <source>
        <dbReference type="ARBA" id="ARBA00022605"/>
    </source>
</evidence>
<dbReference type="InterPro" id="IPR043132">
    <property type="entry name" value="BCAT-like_C"/>
</dbReference>
<dbReference type="HOGENOM" id="CLU_031922_0_3_1"/>
<evidence type="ECO:0000256" key="1">
    <source>
        <dbReference type="ARBA" id="ARBA00001933"/>
    </source>
</evidence>
<dbReference type="SUPFAM" id="SSF56752">
    <property type="entry name" value="D-aminoacid aminotransferase-like PLP-dependent enzymes"/>
    <property type="match status" value="1"/>
</dbReference>
<dbReference type="GO" id="GO:0009099">
    <property type="term" value="P:L-valine biosynthetic process"/>
    <property type="evidence" value="ECO:0007669"/>
    <property type="project" value="TreeGrafter"/>
</dbReference>
<evidence type="ECO:0000256" key="8">
    <source>
        <dbReference type="PIRSR" id="PIRSR006468-1"/>
    </source>
</evidence>
<comment type="catalytic activity">
    <reaction evidence="11">
        <text>L-isoleucine + 2-oxoglutarate = (S)-3-methyl-2-oxopentanoate + L-glutamate</text>
        <dbReference type="Rhea" id="RHEA:24801"/>
        <dbReference type="ChEBI" id="CHEBI:16810"/>
        <dbReference type="ChEBI" id="CHEBI:29985"/>
        <dbReference type="ChEBI" id="CHEBI:35146"/>
        <dbReference type="ChEBI" id="CHEBI:58045"/>
        <dbReference type="EC" id="2.6.1.42"/>
    </reaction>
</comment>
<evidence type="ECO:0000256" key="11">
    <source>
        <dbReference type="RuleBase" id="RU004517"/>
    </source>
</evidence>
<name>D8QKG3_SCHCM</name>
<feature type="modified residue" description="N6-(pyridoxal phosphate)lysine" evidence="8">
    <location>
        <position position="167"/>
    </location>
</feature>
<dbReference type="GO" id="GO:0009098">
    <property type="term" value="P:L-leucine biosynthetic process"/>
    <property type="evidence" value="ECO:0007669"/>
    <property type="project" value="TreeGrafter"/>
</dbReference>
<dbReference type="InterPro" id="IPR018300">
    <property type="entry name" value="Aminotrans_IV_CS"/>
</dbReference>
<dbReference type="PANTHER" id="PTHR11825:SF44">
    <property type="entry name" value="BRANCHED-CHAIN-AMINO-ACID AMINOTRANSFERASE"/>
    <property type="match status" value="1"/>
</dbReference>
<keyword evidence="5 11" id="KW-0808">Transferase</keyword>
<comment type="catalytic activity">
    <reaction evidence="11">
        <text>L-valine + 2-oxoglutarate = 3-methyl-2-oxobutanoate + L-glutamate</text>
        <dbReference type="Rhea" id="RHEA:24813"/>
        <dbReference type="ChEBI" id="CHEBI:11851"/>
        <dbReference type="ChEBI" id="CHEBI:16810"/>
        <dbReference type="ChEBI" id="CHEBI:29985"/>
        <dbReference type="ChEBI" id="CHEBI:57762"/>
        <dbReference type="EC" id="2.6.1.42"/>
    </reaction>
</comment>
<dbReference type="PANTHER" id="PTHR11825">
    <property type="entry name" value="SUBGROUP IIII AMINOTRANSFERASE"/>
    <property type="match status" value="1"/>
</dbReference>
<accession>D8QKG3</accession>
<keyword evidence="7 11" id="KW-0100">Branched-chain amino acid biosynthesis</keyword>
<dbReference type="InterPro" id="IPR001544">
    <property type="entry name" value="Aminotrans_IV"/>
</dbReference>
<dbReference type="EMBL" id="GL377316">
    <property type="protein sequence ID" value="EFI91595.1"/>
    <property type="molecule type" value="Genomic_DNA"/>
</dbReference>
<dbReference type="Pfam" id="PF01063">
    <property type="entry name" value="Aminotran_4"/>
    <property type="match status" value="1"/>
</dbReference>
<keyword evidence="6 10" id="KW-0663">Pyridoxal phosphate</keyword>
<keyword evidence="4 11" id="KW-0028">Amino-acid biosynthesis</keyword>
<comment type="cofactor">
    <cofactor evidence="1 10">
        <name>pyridoxal 5'-phosphate</name>
        <dbReference type="ChEBI" id="CHEBI:597326"/>
    </cofactor>
</comment>
<dbReference type="OrthoDB" id="1732691at2759"/>
<dbReference type="GO" id="GO:0005739">
    <property type="term" value="C:mitochondrion"/>
    <property type="evidence" value="ECO:0007669"/>
    <property type="project" value="TreeGrafter"/>
</dbReference>
<dbReference type="InterPro" id="IPR043131">
    <property type="entry name" value="BCAT-like_N"/>
</dbReference>
<evidence type="ECO:0000256" key="6">
    <source>
        <dbReference type="ARBA" id="ARBA00022898"/>
    </source>
</evidence>
<dbReference type="GO" id="GO:0052654">
    <property type="term" value="F:L-leucine-2-oxoglutarate transaminase activity"/>
    <property type="evidence" value="ECO:0007669"/>
    <property type="project" value="RHEA"/>
</dbReference>
<dbReference type="VEuPathDB" id="FungiDB:SCHCODRAFT_02673723"/>
<dbReference type="OMA" id="HMVTCRW"/>
<evidence type="ECO:0000256" key="2">
    <source>
        <dbReference type="ARBA" id="ARBA00009320"/>
    </source>
</evidence>
<evidence type="ECO:0000256" key="3">
    <source>
        <dbReference type="ARBA" id="ARBA00022576"/>
    </source>
</evidence>
<dbReference type="RefSeq" id="XP_003026498.1">
    <property type="nucleotide sequence ID" value="XM_003026452.1"/>
</dbReference>
<reference evidence="12 13" key="1">
    <citation type="journal article" date="2010" name="Nat. Biotechnol.">
        <title>Genome sequence of the model mushroom Schizophyllum commune.</title>
        <authorList>
            <person name="Ohm R.A."/>
            <person name="de Jong J.F."/>
            <person name="Lugones L.G."/>
            <person name="Aerts A."/>
            <person name="Kothe E."/>
            <person name="Stajich J.E."/>
            <person name="de Vries R.P."/>
            <person name="Record E."/>
            <person name="Levasseur A."/>
            <person name="Baker S.E."/>
            <person name="Bartholomew K.A."/>
            <person name="Coutinho P.M."/>
            <person name="Erdmann S."/>
            <person name="Fowler T.J."/>
            <person name="Gathman A.C."/>
            <person name="Lombard V."/>
            <person name="Henrissat B."/>
            <person name="Knabe N."/>
            <person name="Kuees U."/>
            <person name="Lilly W.W."/>
            <person name="Lindquist E."/>
            <person name="Lucas S."/>
            <person name="Magnuson J.K."/>
            <person name="Piumi F."/>
            <person name="Raudaskoski M."/>
            <person name="Salamov A."/>
            <person name="Schmutz J."/>
            <person name="Schwarze F.W.M.R."/>
            <person name="vanKuyk P.A."/>
            <person name="Horton J.S."/>
            <person name="Grigoriev I.V."/>
            <person name="Woesten H.A.B."/>
        </authorList>
    </citation>
    <scope>NUCLEOTIDE SEQUENCE [LARGE SCALE GENOMIC DNA]</scope>
    <source>
        <strain evidence="13">H4-8 / FGSC 9210</strain>
    </source>
</reference>
<dbReference type="Proteomes" id="UP000007431">
    <property type="component" value="Unassembled WGS sequence"/>
</dbReference>
<dbReference type="InterPro" id="IPR033939">
    <property type="entry name" value="BCAT_family"/>
</dbReference>
<evidence type="ECO:0000256" key="9">
    <source>
        <dbReference type="RuleBase" id="RU004106"/>
    </source>
</evidence>
<evidence type="ECO:0000256" key="10">
    <source>
        <dbReference type="RuleBase" id="RU004516"/>
    </source>
</evidence>
<keyword evidence="13" id="KW-1185">Reference proteome</keyword>
<dbReference type="InParanoid" id="D8QKG3"/>
<dbReference type="GO" id="GO:0052656">
    <property type="term" value="F:L-isoleucine-2-oxoglutarate transaminase activity"/>
    <property type="evidence" value="ECO:0007669"/>
    <property type="project" value="RHEA"/>
</dbReference>
<evidence type="ECO:0000313" key="12">
    <source>
        <dbReference type="EMBL" id="EFI91595.1"/>
    </source>
</evidence>
<dbReference type="InterPro" id="IPR005786">
    <property type="entry name" value="B_amino_transII"/>
</dbReference>
<dbReference type="eggNOG" id="KOG0975">
    <property type="taxonomic scope" value="Eukaryota"/>
</dbReference>
<keyword evidence="3 11" id="KW-0032">Aminotransferase</keyword>
<dbReference type="Gene3D" id="3.20.10.10">
    <property type="entry name" value="D-amino Acid Aminotransferase, subunit A, domain 2"/>
    <property type="match status" value="1"/>
</dbReference>
<dbReference type="Gene3D" id="3.30.470.10">
    <property type="match status" value="1"/>
</dbReference>
<evidence type="ECO:0000313" key="13">
    <source>
        <dbReference type="Proteomes" id="UP000007431"/>
    </source>
</evidence>
<comment type="catalytic activity">
    <reaction evidence="11">
        <text>L-leucine + 2-oxoglutarate = 4-methyl-2-oxopentanoate + L-glutamate</text>
        <dbReference type="Rhea" id="RHEA:18321"/>
        <dbReference type="ChEBI" id="CHEBI:16810"/>
        <dbReference type="ChEBI" id="CHEBI:17865"/>
        <dbReference type="ChEBI" id="CHEBI:29985"/>
        <dbReference type="ChEBI" id="CHEBI:57427"/>
        <dbReference type="EC" id="2.6.1.42"/>
    </reaction>
</comment>
<protein>
    <recommendedName>
        <fullName evidence="11">Branched-chain-amino-acid aminotransferase</fullName>
        <ecNumber evidence="11">2.6.1.42</ecNumber>
    </recommendedName>
</protein>